<name>A0ABQ3R2D3_9ACTN</name>
<keyword evidence="2" id="KW-0238">DNA-binding</keyword>
<sequence length="82" mass="9297">MSVAEFDTRKLDRLTCREREVLRNLAQAEPNRALARRLGIAERTVKAHITSVVRKLDLDSRLEATLVSVQHREALTQDSIAS</sequence>
<dbReference type="CDD" id="cd06170">
    <property type="entry name" value="LuxR_C_like"/>
    <property type="match status" value="1"/>
</dbReference>
<dbReference type="PROSITE" id="PS50043">
    <property type="entry name" value="HTH_LUXR_2"/>
    <property type="match status" value="1"/>
</dbReference>
<evidence type="ECO:0000259" key="4">
    <source>
        <dbReference type="PROSITE" id="PS50043"/>
    </source>
</evidence>
<feature type="domain" description="HTH luxR-type" evidence="4">
    <location>
        <begin position="7"/>
        <end position="72"/>
    </location>
</feature>
<keyword evidence="6" id="KW-1185">Reference proteome</keyword>
<accession>A0ABQ3R2D3</accession>
<evidence type="ECO:0000313" key="5">
    <source>
        <dbReference type="EMBL" id="GHI43689.1"/>
    </source>
</evidence>
<dbReference type="InterPro" id="IPR000792">
    <property type="entry name" value="Tscrpt_reg_LuxR_C"/>
</dbReference>
<dbReference type="EMBL" id="BNDY01000021">
    <property type="protein sequence ID" value="GHI43689.1"/>
    <property type="molecule type" value="Genomic_DNA"/>
</dbReference>
<evidence type="ECO:0000313" key="6">
    <source>
        <dbReference type="Proteomes" id="UP001050808"/>
    </source>
</evidence>
<proteinExistence type="predicted"/>
<dbReference type="SUPFAM" id="SSF46894">
    <property type="entry name" value="C-terminal effector domain of the bipartite response regulators"/>
    <property type="match status" value="1"/>
</dbReference>
<comment type="caution">
    <text evidence="5">The sequence shown here is derived from an EMBL/GenBank/DDBJ whole genome shotgun (WGS) entry which is preliminary data.</text>
</comment>
<reference evidence="5" key="1">
    <citation type="submission" date="2024-05" db="EMBL/GenBank/DDBJ databases">
        <title>Whole genome shotgun sequence of Streptomyces violascens NBRC 12920.</title>
        <authorList>
            <person name="Komaki H."/>
            <person name="Tamura T."/>
        </authorList>
    </citation>
    <scope>NUCLEOTIDE SEQUENCE</scope>
    <source>
        <strain evidence="5">NBRC 12920</strain>
    </source>
</reference>
<dbReference type="PRINTS" id="PR00038">
    <property type="entry name" value="HTHLUXR"/>
</dbReference>
<dbReference type="PANTHER" id="PTHR44688">
    <property type="entry name" value="DNA-BINDING TRANSCRIPTIONAL ACTIVATOR DEVR_DOSR"/>
    <property type="match status" value="1"/>
</dbReference>
<organism evidence="5 6">
    <name type="scientific">Streptomyces violascens</name>
    <dbReference type="NCBI Taxonomy" id="67381"/>
    <lineage>
        <taxon>Bacteria</taxon>
        <taxon>Bacillati</taxon>
        <taxon>Actinomycetota</taxon>
        <taxon>Actinomycetes</taxon>
        <taxon>Kitasatosporales</taxon>
        <taxon>Streptomycetaceae</taxon>
        <taxon>Streptomyces</taxon>
    </lineage>
</organism>
<dbReference type="RefSeq" id="WP_189967562.1">
    <property type="nucleotide sequence ID" value="NZ_BMUA01000019.1"/>
</dbReference>
<evidence type="ECO:0000256" key="1">
    <source>
        <dbReference type="ARBA" id="ARBA00023015"/>
    </source>
</evidence>
<keyword evidence="3" id="KW-0804">Transcription</keyword>
<dbReference type="Pfam" id="PF00196">
    <property type="entry name" value="GerE"/>
    <property type="match status" value="1"/>
</dbReference>
<dbReference type="PANTHER" id="PTHR44688:SF16">
    <property type="entry name" value="DNA-BINDING TRANSCRIPTIONAL ACTIVATOR DEVR_DOSR"/>
    <property type="match status" value="1"/>
</dbReference>
<keyword evidence="1" id="KW-0805">Transcription regulation</keyword>
<dbReference type="InterPro" id="IPR016032">
    <property type="entry name" value="Sig_transdc_resp-reg_C-effctor"/>
</dbReference>
<gene>
    <name evidence="5" type="ORF">Sviol_80970</name>
</gene>
<dbReference type="Proteomes" id="UP001050808">
    <property type="component" value="Unassembled WGS sequence"/>
</dbReference>
<protein>
    <recommendedName>
        <fullName evidence="4">HTH luxR-type domain-containing protein</fullName>
    </recommendedName>
</protein>
<evidence type="ECO:0000256" key="3">
    <source>
        <dbReference type="ARBA" id="ARBA00023163"/>
    </source>
</evidence>
<dbReference type="SMART" id="SM00421">
    <property type="entry name" value="HTH_LUXR"/>
    <property type="match status" value="1"/>
</dbReference>
<evidence type="ECO:0000256" key="2">
    <source>
        <dbReference type="ARBA" id="ARBA00023125"/>
    </source>
</evidence>
<dbReference type="Gene3D" id="1.10.10.10">
    <property type="entry name" value="Winged helix-like DNA-binding domain superfamily/Winged helix DNA-binding domain"/>
    <property type="match status" value="1"/>
</dbReference>
<dbReference type="InterPro" id="IPR036388">
    <property type="entry name" value="WH-like_DNA-bd_sf"/>
</dbReference>